<evidence type="ECO:0000259" key="2">
    <source>
        <dbReference type="Pfam" id="PF01464"/>
    </source>
</evidence>
<dbReference type="Pfam" id="PF01464">
    <property type="entry name" value="SLT"/>
    <property type="match status" value="1"/>
</dbReference>
<accession>A0A218MAP0</accession>
<feature type="compositionally biased region" description="Basic and acidic residues" evidence="1">
    <location>
        <begin position="225"/>
        <end position="235"/>
    </location>
</feature>
<evidence type="ECO:0000313" key="3">
    <source>
        <dbReference type="EMBL" id="ASD54067.1"/>
    </source>
</evidence>
<dbReference type="CDD" id="cd16892">
    <property type="entry name" value="LT_VirB1-like"/>
    <property type="match status" value="1"/>
</dbReference>
<reference evidence="3" key="1">
    <citation type="journal article" date="2018" name="Virulence">
        <title>Coexistence of two novel resistance plasmids, blaKPC-2-carrying p14057A and tetA(A) -carrying p14057B, in Pseudomonas aeruginosa.</title>
        <authorList>
            <person name="Shi L."/>
            <person name="Liang Q."/>
            <person name="Feng J."/>
            <person name="Zhan Z."/>
            <person name="Zhao Y."/>
            <person name="Yang W."/>
            <person name="Yang H."/>
            <person name="Chen Y."/>
            <person name="Huang M."/>
            <person name="Tong Y."/>
            <person name="Li X."/>
            <person name="Yin Z."/>
            <person name="Wang J."/>
            <person name="Zhou D."/>
        </authorList>
    </citation>
    <scope>NUCLEOTIDE SEQUENCE</scope>
    <source>
        <plasmid evidence="3">p14057A</plasmid>
    </source>
</reference>
<feature type="region of interest" description="Disordered" evidence="1">
    <location>
        <begin position="200"/>
        <end position="235"/>
    </location>
</feature>
<evidence type="ECO:0000256" key="1">
    <source>
        <dbReference type="SAM" id="MobiDB-lite"/>
    </source>
</evidence>
<dbReference type="RefSeq" id="WP_033949729.1">
    <property type="nucleotide sequence ID" value="NZ_CAADKB010000055.1"/>
</dbReference>
<dbReference type="AlphaFoldDB" id="A0A218MAP0"/>
<dbReference type="SUPFAM" id="SSF53955">
    <property type="entry name" value="Lysozyme-like"/>
    <property type="match status" value="1"/>
</dbReference>
<proteinExistence type="predicted"/>
<name>A0A218MAP0_PSEAI</name>
<geneLocation type="plasmid" evidence="3">
    <name>p14057A</name>
</geneLocation>
<dbReference type="EMBL" id="KY296095">
    <property type="protein sequence ID" value="ASD54067.1"/>
    <property type="molecule type" value="Genomic_DNA"/>
</dbReference>
<sequence>MLTTSAFMALALQCAPAVHPSTLYPVVKAESALNPYAIGVKDGALSRQPQSLAEALAAVKKLVEEGKSFAVGLGQVHRQHFDASDPRQVAEMFEPCHNLKRSAEELRRCYGQARPVSSSDQEAIRKAYSCYYSGNFTTGFRPEPEFGGTSHVQRVLANADLPAYVPALQAQPPAAPTLPAGPANVPVAPQPTYQSWDVLRQYPRYDPPAASQPQAQPQPLEDQDREVKSDAKTEE</sequence>
<protein>
    <submittedName>
        <fullName evidence="3">Type IV secretion system protein VirB1</fullName>
    </submittedName>
</protein>
<dbReference type="InterPro" id="IPR008258">
    <property type="entry name" value="Transglycosylase_SLT_dom_1"/>
</dbReference>
<organism evidence="3">
    <name type="scientific">Pseudomonas aeruginosa</name>
    <dbReference type="NCBI Taxonomy" id="287"/>
    <lineage>
        <taxon>Bacteria</taxon>
        <taxon>Pseudomonadati</taxon>
        <taxon>Pseudomonadota</taxon>
        <taxon>Gammaproteobacteria</taxon>
        <taxon>Pseudomonadales</taxon>
        <taxon>Pseudomonadaceae</taxon>
        <taxon>Pseudomonas</taxon>
    </lineage>
</organism>
<feature type="compositionally biased region" description="Low complexity" evidence="1">
    <location>
        <begin position="207"/>
        <end position="219"/>
    </location>
</feature>
<feature type="domain" description="Transglycosylase SLT" evidence="2">
    <location>
        <begin position="12"/>
        <end position="128"/>
    </location>
</feature>
<gene>
    <name evidence="3" type="primary">virB1</name>
</gene>
<dbReference type="InterPro" id="IPR023346">
    <property type="entry name" value="Lysozyme-like_dom_sf"/>
</dbReference>
<keyword evidence="3" id="KW-0614">Plasmid</keyword>